<dbReference type="Proteomes" id="UP000193200">
    <property type="component" value="Unassembled WGS sequence"/>
</dbReference>
<gene>
    <name evidence="3" type="primary">potF_3</name>
    <name evidence="3" type="ORF">OCH7691_02977</name>
</gene>
<dbReference type="Pfam" id="PF13416">
    <property type="entry name" value="SBP_bac_8"/>
    <property type="match status" value="1"/>
</dbReference>
<dbReference type="OrthoDB" id="9815444at2"/>
<dbReference type="SUPFAM" id="SSF53850">
    <property type="entry name" value="Periplasmic binding protein-like II"/>
    <property type="match status" value="1"/>
</dbReference>
<dbReference type="CDD" id="cd13589">
    <property type="entry name" value="PBP2_polyamine_RpCGA009"/>
    <property type="match status" value="1"/>
</dbReference>
<keyword evidence="1 2" id="KW-0732">Signal</keyword>
<accession>A0A1Y5TJ09</accession>
<organism evidence="3 4">
    <name type="scientific">Oceanibacterium hippocampi</name>
    <dbReference type="NCBI Taxonomy" id="745714"/>
    <lineage>
        <taxon>Bacteria</taxon>
        <taxon>Pseudomonadati</taxon>
        <taxon>Pseudomonadota</taxon>
        <taxon>Alphaproteobacteria</taxon>
        <taxon>Sneathiellales</taxon>
        <taxon>Sneathiellaceae</taxon>
        <taxon>Oceanibacterium</taxon>
    </lineage>
</organism>
<dbReference type="Gene3D" id="3.40.190.10">
    <property type="entry name" value="Periplasmic binding protein-like II"/>
    <property type="match status" value="2"/>
</dbReference>
<evidence type="ECO:0000256" key="1">
    <source>
        <dbReference type="ARBA" id="ARBA00022729"/>
    </source>
</evidence>
<evidence type="ECO:0000313" key="4">
    <source>
        <dbReference type="Proteomes" id="UP000193200"/>
    </source>
</evidence>
<feature type="chain" id="PRO_5012734868" evidence="2">
    <location>
        <begin position="30"/>
        <end position="356"/>
    </location>
</feature>
<name>A0A1Y5TJ09_9PROT</name>
<protein>
    <submittedName>
        <fullName evidence="3">Putrescine-binding periplasmic protein</fullName>
    </submittedName>
</protein>
<dbReference type="EMBL" id="FWFR01000002">
    <property type="protein sequence ID" value="SLN65283.1"/>
    <property type="molecule type" value="Genomic_DNA"/>
</dbReference>
<proteinExistence type="predicted"/>
<dbReference type="InterPro" id="IPR006059">
    <property type="entry name" value="SBP"/>
</dbReference>
<dbReference type="PANTHER" id="PTHR30222:SF2">
    <property type="entry name" value="ABC TRANSPORTER SUBSTRATE-BINDING PROTEIN"/>
    <property type="match status" value="1"/>
</dbReference>
<evidence type="ECO:0000256" key="2">
    <source>
        <dbReference type="SAM" id="SignalP"/>
    </source>
</evidence>
<feature type="signal peptide" evidence="2">
    <location>
        <begin position="1"/>
        <end position="29"/>
    </location>
</feature>
<evidence type="ECO:0000313" key="3">
    <source>
        <dbReference type="EMBL" id="SLN65283.1"/>
    </source>
</evidence>
<dbReference type="InParanoid" id="A0A1Y5TJ09"/>
<dbReference type="PANTHER" id="PTHR30222">
    <property type="entry name" value="SPERMIDINE/PUTRESCINE-BINDING PERIPLASMIC PROTEIN"/>
    <property type="match status" value="1"/>
</dbReference>
<dbReference type="AlphaFoldDB" id="A0A1Y5TJ09"/>
<keyword evidence="4" id="KW-1185">Reference proteome</keyword>
<sequence>MTSGRNIGSLLLVASVAALGLTLGGPATAADKYVTFAGWGGVTQEAERKAYFESAEKELGLTVREDRHGGYGGLKAHVQAGNVSWDIVGTGFAICERAVKNGLAEELDYSKIDTSNLPPEFVRPHYVGLWTFSYGIAYRADKYGDNPPQGWADFWDVKKFPGRRSLWASGRYVLEAALMADGVAPGEVYNGLMGDGGVDRAFKKLEEIKPDVAVWWTSQGQAMQLIRDGEVDMILLANGRAGALADDGAAVGFQFNQALLDVEGFMIPKGAPHPELAYEVINHSLKAMPQAMFTKHIQYGPTNPKAYDTGEISPEQAAKLPTSPENMPKQGIVSAEWYASQAGEDSLARFATFLQQ</sequence>
<reference evidence="3 4" key="1">
    <citation type="submission" date="2017-03" db="EMBL/GenBank/DDBJ databases">
        <authorList>
            <person name="Afonso C.L."/>
            <person name="Miller P.J."/>
            <person name="Scott M.A."/>
            <person name="Spackman E."/>
            <person name="Goraichik I."/>
            <person name="Dimitrov K.M."/>
            <person name="Suarez D.L."/>
            <person name="Swayne D.E."/>
        </authorList>
    </citation>
    <scope>NUCLEOTIDE SEQUENCE [LARGE SCALE GENOMIC DNA]</scope>
    <source>
        <strain evidence="3 4">CECT 7691</strain>
    </source>
</reference>